<evidence type="ECO:0000256" key="7">
    <source>
        <dbReference type="SAM" id="SignalP"/>
    </source>
</evidence>
<keyword evidence="4 6" id="KW-0339">Growth factor</keyword>
<dbReference type="InterPro" id="IPR015615">
    <property type="entry name" value="TGF-beta-rel"/>
</dbReference>
<dbReference type="OMA" id="DELRMYT"/>
<dbReference type="InterPro" id="IPR001839">
    <property type="entry name" value="TGF-b_C"/>
</dbReference>
<evidence type="ECO:0000256" key="1">
    <source>
        <dbReference type="ARBA" id="ARBA00004613"/>
    </source>
</evidence>
<dbReference type="AlphaFoldDB" id="A0A8W8KBE6"/>
<name>A0A8W8KBE6_MAGGI</name>
<feature type="signal peptide" evidence="7">
    <location>
        <begin position="1"/>
        <end position="18"/>
    </location>
</feature>
<evidence type="ECO:0000256" key="5">
    <source>
        <dbReference type="ARBA" id="ARBA00023157"/>
    </source>
</evidence>
<sequence>MTKGNYWLCFLVITAVVGWEGGDDSLRLAKEALHRLGIDPNRPVQRETQINSFVQHVFNQIQEKQKDLRVSPDRDPRVQFYNSMSENSNGRVDFDLEQGSIVGNVTKVEVAFIGHLHRNFTIEITSPSQLDTVVTTARTPHGKVADITTLVADKLSGSTLSLSISVKGAGNWIRHLRPVLAIFLDLDASVLNRRQKRFIAQTGNSSVSADLAESRNYCRLIPWTVSLRDLEWYPQFINSPESYQANLCSGECPRAILESYFNVTNHGIFKAMSEKKLCCTPIEYNDQSLLFRNTILRIQTVKGMSVARCGCR</sequence>
<evidence type="ECO:0000259" key="8">
    <source>
        <dbReference type="PROSITE" id="PS51362"/>
    </source>
</evidence>
<evidence type="ECO:0000256" key="3">
    <source>
        <dbReference type="ARBA" id="ARBA00022525"/>
    </source>
</evidence>
<dbReference type="Pfam" id="PF00019">
    <property type="entry name" value="TGF_beta"/>
    <property type="match status" value="1"/>
</dbReference>
<comment type="similarity">
    <text evidence="2 6">Belongs to the TGF-beta family.</text>
</comment>
<dbReference type="OrthoDB" id="6150446at2759"/>
<protein>
    <recommendedName>
        <fullName evidence="8">TGF-beta family profile domain-containing protein</fullName>
    </recommendedName>
</protein>
<keyword evidence="5" id="KW-1015">Disulfide bond</keyword>
<keyword evidence="3" id="KW-0964">Secreted</keyword>
<evidence type="ECO:0000256" key="4">
    <source>
        <dbReference type="ARBA" id="ARBA00023030"/>
    </source>
</evidence>
<dbReference type="PROSITE" id="PS51362">
    <property type="entry name" value="TGF_BETA_2"/>
    <property type="match status" value="1"/>
</dbReference>
<dbReference type="CDD" id="cd13756">
    <property type="entry name" value="TGF_beta_BMPs_GDFs"/>
    <property type="match status" value="1"/>
</dbReference>
<dbReference type="SUPFAM" id="SSF57501">
    <property type="entry name" value="Cystine-knot cytokines"/>
    <property type="match status" value="1"/>
</dbReference>
<dbReference type="GO" id="GO:0005125">
    <property type="term" value="F:cytokine activity"/>
    <property type="evidence" value="ECO:0007669"/>
    <property type="project" value="TreeGrafter"/>
</dbReference>
<dbReference type="Proteomes" id="UP000005408">
    <property type="component" value="Unassembled WGS sequence"/>
</dbReference>
<keyword evidence="7" id="KW-0732">Signal</keyword>
<dbReference type="InterPro" id="IPR017948">
    <property type="entry name" value="TGFb_CS"/>
</dbReference>
<reference evidence="9" key="1">
    <citation type="submission" date="2022-08" db="UniProtKB">
        <authorList>
            <consortium name="EnsemblMetazoa"/>
        </authorList>
    </citation>
    <scope>IDENTIFICATION</scope>
    <source>
        <strain evidence="9">05x7-T-G4-1.051#20</strain>
    </source>
</reference>
<proteinExistence type="inferred from homology"/>
<evidence type="ECO:0000313" key="10">
    <source>
        <dbReference type="Proteomes" id="UP000005408"/>
    </source>
</evidence>
<dbReference type="PROSITE" id="PS00250">
    <property type="entry name" value="TGF_BETA_1"/>
    <property type="match status" value="1"/>
</dbReference>
<dbReference type="PANTHER" id="PTHR11848">
    <property type="entry name" value="TGF-BETA FAMILY"/>
    <property type="match status" value="1"/>
</dbReference>
<dbReference type="InterPro" id="IPR029034">
    <property type="entry name" value="Cystine-knot_cytokine"/>
</dbReference>
<dbReference type="EnsemblMetazoa" id="G228.2">
    <property type="protein sequence ID" value="G228.2:cds"/>
    <property type="gene ID" value="G228"/>
</dbReference>
<dbReference type="GO" id="GO:0008083">
    <property type="term" value="F:growth factor activity"/>
    <property type="evidence" value="ECO:0007669"/>
    <property type="project" value="UniProtKB-KW"/>
</dbReference>
<feature type="domain" description="TGF-beta family profile" evidence="8">
    <location>
        <begin position="194"/>
        <end position="312"/>
    </location>
</feature>
<evidence type="ECO:0000256" key="2">
    <source>
        <dbReference type="ARBA" id="ARBA00006656"/>
    </source>
</evidence>
<comment type="subcellular location">
    <subcellularLocation>
        <location evidence="1">Secreted</location>
    </subcellularLocation>
</comment>
<dbReference type="Gene3D" id="2.10.90.10">
    <property type="entry name" value="Cystine-knot cytokines"/>
    <property type="match status" value="1"/>
</dbReference>
<feature type="chain" id="PRO_5042431262" description="TGF-beta family profile domain-containing protein" evidence="7">
    <location>
        <begin position="19"/>
        <end position="312"/>
    </location>
</feature>
<evidence type="ECO:0000313" key="9">
    <source>
        <dbReference type="EnsemblMetazoa" id="G228.2:cds"/>
    </source>
</evidence>
<keyword evidence="10" id="KW-1185">Reference proteome</keyword>
<dbReference type="GO" id="GO:0005615">
    <property type="term" value="C:extracellular space"/>
    <property type="evidence" value="ECO:0007669"/>
    <property type="project" value="TreeGrafter"/>
</dbReference>
<evidence type="ECO:0000256" key="6">
    <source>
        <dbReference type="RuleBase" id="RU000354"/>
    </source>
</evidence>
<accession>A0A8W8KBE6</accession>
<dbReference type="EnsemblMetazoa" id="G228.1">
    <property type="protein sequence ID" value="G228.1:cds"/>
    <property type="gene ID" value="G228"/>
</dbReference>
<dbReference type="SMART" id="SM00204">
    <property type="entry name" value="TGFB"/>
    <property type="match status" value="1"/>
</dbReference>
<organism evidence="9 10">
    <name type="scientific">Magallana gigas</name>
    <name type="common">Pacific oyster</name>
    <name type="synonym">Crassostrea gigas</name>
    <dbReference type="NCBI Taxonomy" id="29159"/>
    <lineage>
        <taxon>Eukaryota</taxon>
        <taxon>Metazoa</taxon>
        <taxon>Spiralia</taxon>
        <taxon>Lophotrochozoa</taxon>
        <taxon>Mollusca</taxon>
        <taxon>Bivalvia</taxon>
        <taxon>Autobranchia</taxon>
        <taxon>Pteriomorphia</taxon>
        <taxon>Ostreida</taxon>
        <taxon>Ostreoidea</taxon>
        <taxon>Ostreidae</taxon>
        <taxon>Magallana</taxon>
    </lineage>
</organism>